<comment type="caution">
    <text evidence="1">The sequence shown here is derived from an EMBL/GenBank/DDBJ whole genome shotgun (WGS) entry which is preliminary data.</text>
</comment>
<gene>
    <name evidence="1" type="ORF">MENT_LOCUS48227</name>
</gene>
<dbReference type="AlphaFoldDB" id="A0A6V7X7B0"/>
<accession>A0A6V7X7B0</accession>
<dbReference type="EMBL" id="CAJEWN010001184">
    <property type="protein sequence ID" value="CAD2195159.1"/>
    <property type="molecule type" value="Genomic_DNA"/>
</dbReference>
<reference evidence="1 2" key="1">
    <citation type="submission" date="2020-08" db="EMBL/GenBank/DDBJ databases">
        <authorList>
            <person name="Koutsovoulos G."/>
            <person name="Danchin GJ E."/>
        </authorList>
    </citation>
    <scope>NUCLEOTIDE SEQUENCE [LARGE SCALE GENOMIC DNA]</scope>
</reference>
<dbReference type="Proteomes" id="UP000580250">
    <property type="component" value="Unassembled WGS sequence"/>
</dbReference>
<evidence type="ECO:0000313" key="2">
    <source>
        <dbReference type="Proteomes" id="UP000580250"/>
    </source>
</evidence>
<proteinExistence type="predicted"/>
<protein>
    <submittedName>
        <fullName evidence="1">Uncharacterized protein</fullName>
    </submittedName>
</protein>
<evidence type="ECO:0000313" key="1">
    <source>
        <dbReference type="EMBL" id="CAD2195159.1"/>
    </source>
</evidence>
<name>A0A6V7X7B0_MELEN</name>
<sequence length="119" mass="14672">MDLCKEISIVERNLFIFWNVLAFTRKLIRLFVEHQKEDTTDYYNLILFQRCGKNNENRRNRRNMVIKKISIFQYMQAHDEFEIKANKIKQTKLNYYMRSYRLNRGDIGFYHRNTNYGNT</sequence>
<organism evidence="1 2">
    <name type="scientific">Meloidogyne enterolobii</name>
    <name type="common">Root-knot nematode worm</name>
    <name type="synonym">Meloidogyne mayaguensis</name>
    <dbReference type="NCBI Taxonomy" id="390850"/>
    <lineage>
        <taxon>Eukaryota</taxon>
        <taxon>Metazoa</taxon>
        <taxon>Ecdysozoa</taxon>
        <taxon>Nematoda</taxon>
        <taxon>Chromadorea</taxon>
        <taxon>Rhabditida</taxon>
        <taxon>Tylenchina</taxon>
        <taxon>Tylenchomorpha</taxon>
        <taxon>Tylenchoidea</taxon>
        <taxon>Meloidogynidae</taxon>
        <taxon>Meloidogyninae</taxon>
        <taxon>Meloidogyne</taxon>
    </lineage>
</organism>